<dbReference type="AlphaFoldDB" id="A0A179F6K4"/>
<dbReference type="InterPro" id="IPR050131">
    <property type="entry name" value="Peptidase_S8_subtilisin-like"/>
</dbReference>
<dbReference type="GeneID" id="28849834"/>
<evidence type="ECO:0000313" key="13">
    <source>
        <dbReference type="Proteomes" id="UP000078397"/>
    </source>
</evidence>
<sequence>MKLSILVIFLPAILAARTTSDKHVEPITLWTPNNADIIDNKYIVKFKDGIAHINIDEAVSVIKAKADFVYENVFKGFAGHLSTAEHAVLLAHPDVDYIEKDAVMHINGFVEQKGAPWGLGRISNSQKGSTTYRYDDSAGTETCAYVLDTGVEASHPEFEGRATFLKSFIEGQNKDGHGHGTHCAGTIGSKTYGVAKKAKIYGVKVLNDRGSGPVSVIIAGMDFVAQDAKSRGCPKGAIASMSLGGSRNAALNQAAASMVSSGIFLAVSAGNDNGDAANKSPASEPSACTVGSTTSGDARSSFSNFGPIVDIFAPGSSVLSTWIGGGTKTISGTSMAAPHIAGLAAYLAALEGSTSCTRIQQLATKDALSGIPSGTVNLLAYNGANVV</sequence>
<dbReference type="CDD" id="cd04077">
    <property type="entry name" value="Peptidases_S8_PCSK9_ProteinaseK_like"/>
    <property type="match status" value="1"/>
</dbReference>
<evidence type="ECO:0000256" key="7">
    <source>
        <dbReference type="RuleBase" id="RU003355"/>
    </source>
</evidence>
<comment type="caution">
    <text evidence="12">The sequence shown here is derived from an EMBL/GenBank/DDBJ whole genome shotgun (WGS) entry which is preliminary data.</text>
</comment>
<dbReference type="InterPro" id="IPR023827">
    <property type="entry name" value="Peptidase_S8_Asp-AS"/>
</dbReference>
<evidence type="ECO:0000259" key="11">
    <source>
        <dbReference type="Pfam" id="PF05922"/>
    </source>
</evidence>
<dbReference type="PROSITE" id="PS51892">
    <property type="entry name" value="SUBTILASE"/>
    <property type="match status" value="1"/>
</dbReference>
<dbReference type="PANTHER" id="PTHR43806:SF58">
    <property type="entry name" value="ALKALINE PROTEASE 1-RELATED"/>
    <property type="match status" value="1"/>
</dbReference>
<dbReference type="SUPFAM" id="SSF52743">
    <property type="entry name" value="Subtilisin-like"/>
    <property type="match status" value="1"/>
</dbReference>
<feature type="signal peptide" evidence="9">
    <location>
        <begin position="1"/>
        <end position="15"/>
    </location>
</feature>
<feature type="domain" description="Inhibitor I9" evidence="11">
    <location>
        <begin position="42"/>
        <end position="106"/>
    </location>
</feature>
<dbReference type="PROSITE" id="PS00138">
    <property type="entry name" value="SUBTILASE_SER"/>
    <property type="match status" value="1"/>
</dbReference>
<proteinExistence type="inferred from homology"/>
<dbReference type="STRING" id="1380566.A0A179F6K4"/>
<name>A0A179F6K4_METCM</name>
<feature type="active site" description="Charge relay system" evidence="6">
    <location>
        <position position="334"/>
    </location>
</feature>
<evidence type="ECO:0000256" key="3">
    <source>
        <dbReference type="ARBA" id="ARBA00022729"/>
    </source>
</evidence>
<evidence type="ECO:0000313" key="12">
    <source>
        <dbReference type="EMBL" id="OAQ60783.1"/>
    </source>
</evidence>
<dbReference type="Pfam" id="PF05922">
    <property type="entry name" value="Inhibitor_I9"/>
    <property type="match status" value="1"/>
</dbReference>
<keyword evidence="2 6" id="KW-0645">Protease</keyword>
<dbReference type="Proteomes" id="UP000078397">
    <property type="component" value="Unassembled WGS sequence"/>
</dbReference>
<gene>
    <name evidence="12" type="ORF">VFPPC_06881</name>
</gene>
<feature type="active site" description="Charge relay system" evidence="6">
    <location>
        <position position="179"/>
    </location>
</feature>
<dbReference type="InterPro" id="IPR022398">
    <property type="entry name" value="Peptidase_S8_His-AS"/>
</dbReference>
<dbReference type="InterPro" id="IPR037045">
    <property type="entry name" value="S8pro/Inhibitor_I9_sf"/>
</dbReference>
<dbReference type="GO" id="GO:0006508">
    <property type="term" value="P:proteolysis"/>
    <property type="evidence" value="ECO:0007669"/>
    <property type="project" value="UniProtKB-KW"/>
</dbReference>
<dbReference type="PROSITE" id="PS00136">
    <property type="entry name" value="SUBTILASE_ASP"/>
    <property type="match status" value="1"/>
</dbReference>
<feature type="chain" id="PRO_5012317145" evidence="9">
    <location>
        <begin position="16"/>
        <end position="387"/>
    </location>
</feature>
<keyword evidence="13" id="KW-1185">Reference proteome</keyword>
<dbReference type="EMBL" id="LSBJ02000008">
    <property type="protein sequence ID" value="OAQ60783.1"/>
    <property type="molecule type" value="Genomic_DNA"/>
</dbReference>
<evidence type="ECO:0000256" key="4">
    <source>
        <dbReference type="ARBA" id="ARBA00022801"/>
    </source>
</evidence>
<evidence type="ECO:0000256" key="6">
    <source>
        <dbReference type="PROSITE-ProRule" id="PRU01240"/>
    </source>
</evidence>
<dbReference type="InterPro" id="IPR010259">
    <property type="entry name" value="S8pro/Inhibitor_I9"/>
</dbReference>
<reference evidence="12 13" key="1">
    <citation type="journal article" date="2016" name="PLoS Pathog.">
        <title>Biosynthesis of antibiotic leucinostatins in bio-control fungus Purpureocillium lilacinum and their inhibition on phytophthora revealed by genome mining.</title>
        <authorList>
            <person name="Wang G."/>
            <person name="Liu Z."/>
            <person name="Lin R."/>
            <person name="Li E."/>
            <person name="Mao Z."/>
            <person name="Ling J."/>
            <person name="Yang Y."/>
            <person name="Yin W.B."/>
            <person name="Xie B."/>
        </authorList>
    </citation>
    <scope>NUCLEOTIDE SEQUENCE [LARGE SCALE GENOMIC DNA]</scope>
    <source>
        <strain evidence="12">170</strain>
    </source>
</reference>
<dbReference type="InterPro" id="IPR034193">
    <property type="entry name" value="PCSK9_ProteinaseK-like"/>
</dbReference>
<dbReference type="Pfam" id="PF00082">
    <property type="entry name" value="Peptidase_S8"/>
    <property type="match status" value="1"/>
</dbReference>
<evidence type="ECO:0000256" key="8">
    <source>
        <dbReference type="SAM" id="MobiDB-lite"/>
    </source>
</evidence>
<accession>A0A179F6K4</accession>
<protein>
    <submittedName>
        <fullName evidence="12">Alkaline serine protease P32</fullName>
    </submittedName>
</protein>
<evidence type="ECO:0000259" key="10">
    <source>
        <dbReference type="Pfam" id="PF00082"/>
    </source>
</evidence>
<dbReference type="GO" id="GO:0004252">
    <property type="term" value="F:serine-type endopeptidase activity"/>
    <property type="evidence" value="ECO:0007669"/>
    <property type="project" value="UniProtKB-UniRule"/>
</dbReference>
<organism evidence="12 13">
    <name type="scientific">Pochonia chlamydosporia 170</name>
    <dbReference type="NCBI Taxonomy" id="1380566"/>
    <lineage>
        <taxon>Eukaryota</taxon>
        <taxon>Fungi</taxon>
        <taxon>Dikarya</taxon>
        <taxon>Ascomycota</taxon>
        <taxon>Pezizomycotina</taxon>
        <taxon>Sordariomycetes</taxon>
        <taxon>Hypocreomycetidae</taxon>
        <taxon>Hypocreales</taxon>
        <taxon>Clavicipitaceae</taxon>
        <taxon>Pochonia</taxon>
    </lineage>
</organism>
<dbReference type="InterPro" id="IPR000209">
    <property type="entry name" value="Peptidase_S8/S53_dom"/>
</dbReference>
<dbReference type="FunFam" id="3.40.50.200:FF:000014">
    <property type="entry name" value="Proteinase K"/>
    <property type="match status" value="1"/>
</dbReference>
<feature type="domain" description="Peptidase S8/S53" evidence="10">
    <location>
        <begin position="146"/>
        <end position="367"/>
    </location>
</feature>
<dbReference type="Gene3D" id="3.40.50.200">
    <property type="entry name" value="Peptidase S8/S53 domain"/>
    <property type="match status" value="1"/>
</dbReference>
<evidence type="ECO:0000256" key="5">
    <source>
        <dbReference type="ARBA" id="ARBA00022825"/>
    </source>
</evidence>
<keyword evidence="4 6" id="KW-0378">Hydrolase</keyword>
<keyword evidence="5 6" id="KW-0720">Serine protease</keyword>
<dbReference type="PROSITE" id="PS00137">
    <property type="entry name" value="SUBTILASE_HIS"/>
    <property type="match status" value="1"/>
</dbReference>
<dbReference type="PANTHER" id="PTHR43806">
    <property type="entry name" value="PEPTIDASE S8"/>
    <property type="match status" value="1"/>
</dbReference>
<dbReference type="PRINTS" id="PR00723">
    <property type="entry name" value="SUBTILISIN"/>
</dbReference>
<feature type="active site" description="Charge relay system" evidence="6">
    <location>
        <position position="148"/>
    </location>
</feature>
<dbReference type="Gene3D" id="3.30.70.80">
    <property type="entry name" value="Peptidase S8 propeptide/proteinase inhibitor I9"/>
    <property type="match status" value="1"/>
</dbReference>
<dbReference type="GO" id="GO:0005576">
    <property type="term" value="C:extracellular region"/>
    <property type="evidence" value="ECO:0007669"/>
    <property type="project" value="UniProtKB-ARBA"/>
</dbReference>
<evidence type="ECO:0000256" key="1">
    <source>
        <dbReference type="ARBA" id="ARBA00011073"/>
    </source>
</evidence>
<keyword evidence="3 9" id="KW-0732">Signal</keyword>
<dbReference type="RefSeq" id="XP_018138661.1">
    <property type="nucleotide sequence ID" value="XM_018285840.1"/>
</dbReference>
<dbReference type="InterPro" id="IPR023828">
    <property type="entry name" value="Peptidase_S8_Ser-AS"/>
</dbReference>
<evidence type="ECO:0000256" key="9">
    <source>
        <dbReference type="SAM" id="SignalP"/>
    </source>
</evidence>
<dbReference type="InterPro" id="IPR036852">
    <property type="entry name" value="Peptidase_S8/S53_dom_sf"/>
</dbReference>
<comment type="similarity">
    <text evidence="1 6 7">Belongs to the peptidase S8 family.</text>
</comment>
<feature type="region of interest" description="Disordered" evidence="8">
    <location>
        <begin position="274"/>
        <end position="293"/>
    </location>
</feature>
<dbReference type="InterPro" id="IPR015500">
    <property type="entry name" value="Peptidase_S8_subtilisin-rel"/>
</dbReference>
<dbReference type="SUPFAM" id="SSF54897">
    <property type="entry name" value="Protease propeptides/inhibitors"/>
    <property type="match status" value="1"/>
</dbReference>
<dbReference type="OrthoDB" id="206201at2759"/>
<evidence type="ECO:0000256" key="2">
    <source>
        <dbReference type="ARBA" id="ARBA00022670"/>
    </source>
</evidence>
<dbReference type="KEGG" id="pchm:VFPPC_06881"/>